<proteinExistence type="predicted"/>
<feature type="transmembrane region" description="Helical" evidence="6">
    <location>
        <begin position="259"/>
        <end position="282"/>
    </location>
</feature>
<evidence type="ECO:0000256" key="5">
    <source>
        <dbReference type="ARBA" id="ARBA00023136"/>
    </source>
</evidence>
<feature type="transmembrane region" description="Helical" evidence="6">
    <location>
        <begin position="129"/>
        <end position="149"/>
    </location>
</feature>
<reference evidence="7 8" key="1">
    <citation type="submission" date="2023-12" db="EMBL/GenBank/DDBJ databases">
        <title>Genome sequencing and assembly of bacterial species from a model synthetic community.</title>
        <authorList>
            <person name="Hogle S.L."/>
        </authorList>
    </citation>
    <scope>NUCLEOTIDE SEQUENCE [LARGE SCALE GENOMIC DNA]</scope>
    <source>
        <strain evidence="7 8">HAMBI_3031</strain>
    </source>
</reference>
<evidence type="ECO:0000256" key="6">
    <source>
        <dbReference type="SAM" id="Phobius"/>
    </source>
</evidence>
<name>A0ABZ0W646_9BACT</name>
<accession>A0ABZ0W646</accession>
<keyword evidence="2" id="KW-1003">Cell membrane</keyword>
<dbReference type="NCBIfam" id="TIGR00374">
    <property type="entry name" value="flippase-like domain"/>
    <property type="match status" value="1"/>
</dbReference>
<comment type="subcellular location">
    <subcellularLocation>
        <location evidence="1">Cell membrane</location>
        <topology evidence="1">Multi-pass membrane protein</topology>
    </subcellularLocation>
</comment>
<feature type="transmembrane region" description="Helical" evidence="6">
    <location>
        <begin position="225"/>
        <end position="247"/>
    </location>
</feature>
<feature type="transmembrane region" description="Helical" evidence="6">
    <location>
        <begin position="7"/>
        <end position="26"/>
    </location>
</feature>
<dbReference type="InterPro" id="IPR022791">
    <property type="entry name" value="L-PG_synthase/AglD"/>
</dbReference>
<evidence type="ECO:0000256" key="4">
    <source>
        <dbReference type="ARBA" id="ARBA00022989"/>
    </source>
</evidence>
<keyword evidence="4 6" id="KW-1133">Transmembrane helix</keyword>
<organism evidence="7 8">
    <name type="scientific">Niabella yanshanensis</name>
    <dbReference type="NCBI Taxonomy" id="577386"/>
    <lineage>
        <taxon>Bacteria</taxon>
        <taxon>Pseudomonadati</taxon>
        <taxon>Bacteroidota</taxon>
        <taxon>Chitinophagia</taxon>
        <taxon>Chitinophagales</taxon>
        <taxon>Chitinophagaceae</taxon>
        <taxon>Niabella</taxon>
    </lineage>
</organism>
<dbReference type="RefSeq" id="WP_114791394.1">
    <property type="nucleotide sequence ID" value="NZ_CP139960.1"/>
</dbReference>
<keyword evidence="3 6" id="KW-0812">Transmembrane</keyword>
<evidence type="ECO:0000256" key="3">
    <source>
        <dbReference type="ARBA" id="ARBA00022692"/>
    </source>
</evidence>
<dbReference type="PANTHER" id="PTHR39087:SF2">
    <property type="entry name" value="UPF0104 MEMBRANE PROTEIN MJ1595"/>
    <property type="match status" value="1"/>
</dbReference>
<gene>
    <name evidence="7" type="ORF">U0035_00685</name>
</gene>
<evidence type="ECO:0000313" key="8">
    <source>
        <dbReference type="Proteomes" id="UP001325680"/>
    </source>
</evidence>
<evidence type="ECO:0000256" key="2">
    <source>
        <dbReference type="ARBA" id="ARBA00022475"/>
    </source>
</evidence>
<feature type="transmembrane region" description="Helical" evidence="6">
    <location>
        <begin position="46"/>
        <end position="65"/>
    </location>
</feature>
<feature type="transmembrane region" description="Helical" evidence="6">
    <location>
        <begin position="302"/>
        <end position="326"/>
    </location>
</feature>
<protein>
    <submittedName>
        <fullName evidence="7">Lysylphosphatidylglycerol synthase transmembrane domain-containing protein</fullName>
    </submittedName>
</protein>
<evidence type="ECO:0000256" key="1">
    <source>
        <dbReference type="ARBA" id="ARBA00004651"/>
    </source>
</evidence>
<keyword evidence="5 6" id="KW-0472">Membrane</keyword>
<dbReference type="Proteomes" id="UP001325680">
    <property type="component" value="Chromosome"/>
</dbReference>
<dbReference type="PANTHER" id="PTHR39087">
    <property type="entry name" value="UPF0104 MEMBRANE PROTEIN MJ1595"/>
    <property type="match status" value="1"/>
</dbReference>
<sequence>MAKKITTLSQYAFFLGLGVFLIWWSLKDLTTEDRLQITHALEKGRYWLIIPGILINVLSHWLRALRWRLIIQPLGYSPTRINTFFAVMIGYLANQAVPRLGEVLRCSTLTRYEKIPLDKLVGTVILERLVDTVSLLAVFLLALAIQPDLYQNILTTFFPAKEGAGSGNLLFYIGLALLVVMVLTFLWMLITKRKFSDLMAIFRKISLHIWQGFISIRALKKRWAFVFLSISIWVLYAASVYIGFLMLEETMHYGLKEALTVLCAGTLAMAATPGGIGAYAFLVQKTMTIYQLSTGLGLALGWLLWLLQVVVVLAVGGLSLVGLPLYNKNRQKLS</sequence>
<dbReference type="EMBL" id="CP139960">
    <property type="protein sequence ID" value="WQD38661.1"/>
    <property type="molecule type" value="Genomic_DNA"/>
</dbReference>
<feature type="transmembrane region" description="Helical" evidence="6">
    <location>
        <begin position="169"/>
        <end position="189"/>
    </location>
</feature>
<evidence type="ECO:0000313" key="7">
    <source>
        <dbReference type="EMBL" id="WQD38661.1"/>
    </source>
</evidence>
<keyword evidence="8" id="KW-1185">Reference proteome</keyword>
<dbReference type="Pfam" id="PF03706">
    <property type="entry name" value="LPG_synthase_TM"/>
    <property type="match status" value="1"/>
</dbReference>